<feature type="active site" evidence="9">
    <location>
        <position position="22"/>
    </location>
</feature>
<evidence type="ECO:0000256" key="4">
    <source>
        <dbReference type="ARBA" id="ARBA00022723"/>
    </source>
</evidence>
<evidence type="ECO:0000256" key="8">
    <source>
        <dbReference type="PIRNR" id="PIRNR006256"/>
    </source>
</evidence>
<gene>
    <name evidence="12" type="ORF">UABAM_06674</name>
</gene>
<dbReference type="KEGG" id="uam:UABAM_06674"/>
<dbReference type="UniPathway" id="UPA00335"/>
<evidence type="ECO:0000256" key="9">
    <source>
        <dbReference type="PROSITE-ProRule" id="PRU00520"/>
    </source>
</evidence>
<accession>A0A5S9IU96</accession>
<comment type="pathway">
    <text evidence="1">Protein modification; [NiFe] hydrogenase maturation.</text>
</comment>
<keyword evidence="12" id="KW-0808">Transferase</keyword>
<dbReference type="SUPFAM" id="SSF54975">
    <property type="entry name" value="Acylphosphatase/BLUF domain-like"/>
    <property type="match status" value="1"/>
</dbReference>
<dbReference type="Pfam" id="PF17788">
    <property type="entry name" value="HypF_C"/>
    <property type="match status" value="1"/>
</dbReference>
<evidence type="ECO:0000256" key="1">
    <source>
        <dbReference type="ARBA" id="ARBA00004711"/>
    </source>
</evidence>
<keyword evidence="13" id="KW-1185">Reference proteome</keyword>
<dbReference type="PANTHER" id="PTHR42959:SF1">
    <property type="entry name" value="CARBAMOYLTRANSFERASE HYPF"/>
    <property type="match status" value="1"/>
</dbReference>
<dbReference type="InterPro" id="IPR017945">
    <property type="entry name" value="DHBP_synth_RibB-like_a/b_dom"/>
</dbReference>
<proteinExistence type="inferred from homology"/>
<dbReference type="InterPro" id="IPR041440">
    <property type="entry name" value="HypF_C"/>
</dbReference>
<feature type="active site" evidence="9">
    <location>
        <position position="40"/>
    </location>
</feature>
<dbReference type="Gene3D" id="3.30.420.360">
    <property type="match status" value="1"/>
</dbReference>
<dbReference type="EMBL" id="AP019860">
    <property type="protein sequence ID" value="BBM88253.1"/>
    <property type="molecule type" value="Genomic_DNA"/>
</dbReference>
<dbReference type="GO" id="GO:0016743">
    <property type="term" value="F:carboxyl- or carbamoyltransferase activity"/>
    <property type="evidence" value="ECO:0007669"/>
    <property type="project" value="UniProtKB-UniRule"/>
</dbReference>
<dbReference type="InterPro" id="IPR004421">
    <property type="entry name" value="Carbamoyltransferase_HypF"/>
</dbReference>
<dbReference type="PROSITE" id="PS00150">
    <property type="entry name" value="ACYLPHOSPHATASE_1"/>
    <property type="match status" value="1"/>
</dbReference>
<dbReference type="PIRSF" id="PIRSF006256">
    <property type="entry name" value="CMPcnvr_hdrg_mat"/>
    <property type="match status" value="1"/>
</dbReference>
<dbReference type="InterPro" id="IPR051060">
    <property type="entry name" value="Carbamoyltrans_HypF-like"/>
</dbReference>
<protein>
    <recommendedName>
        <fullName evidence="8">Carbamoyltransferase</fullName>
        <ecNumber evidence="8">6.2.-.-</ecNumber>
    </recommendedName>
</protein>
<dbReference type="InterPro" id="IPR017968">
    <property type="entry name" value="Acylphosphatase_CS"/>
</dbReference>
<dbReference type="InterPro" id="IPR055128">
    <property type="entry name" value="HypF_C_2"/>
</dbReference>
<dbReference type="GO" id="GO:0003725">
    <property type="term" value="F:double-stranded RNA binding"/>
    <property type="evidence" value="ECO:0007669"/>
    <property type="project" value="InterPro"/>
</dbReference>
<dbReference type="InterPro" id="IPR001792">
    <property type="entry name" value="Acylphosphatase-like_dom"/>
</dbReference>
<keyword evidence="6" id="KW-0862">Zinc</keyword>
<dbReference type="EC" id="6.2.-.-" evidence="8"/>
<evidence type="ECO:0000256" key="7">
    <source>
        <dbReference type="ARBA" id="ARBA00048220"/>
    </source>
</evidence>
<dbReference type="PANTHER" id="PTHR42959">
    <property type="entry name" value="CARBAMOYLTRANSFERASE"/>
    <property type="match status" value="1"/>
</dbReference>
<dbReference type="SUPFAM" id="SSF55821">
    <property type="entry name" value="YrdC/RibB"/>
    <property type="match status" value="1"/>
</dbReference>
<reference evidence="12 13" key="1">
    <citation type="submission" date="2019-08" db="EMBL/GenBank/DDBJ databases">
        <title>Complete genome sequence of Candidatus Uab amorphum.</title>
        <authorList>
            <person name="Shiratori T."/>
            <person name="Suzuki S."/>
            <person name="Kakizawa Y."/>
            <person name="Ishida K."/>
        </authorList>
    </citation>
    <scope>NUCLEOTIDE SEQUENCE [LARGE SCALE GENOMIC DNA]</scope>
    <source>
        <strain evidence="12 13">SRT547</strain>
    </source>
</reference>
<dbReference type="GO" id="GO:0051604">
    <property type="term" value="P:protein maturation"/>
    <property type="evidence" value="ECO:0007669"/>
    <property type="project" value="TreeGrafter"/>
</dbReference>
<sequence length="755" mass="85352">MQEDFHHLSIVVKGIVQGVGFRPFVYHLAKSLNVHGYVRNSTQGVMIEIEGPKKNTQEFLQKLSTEKPRCAWITHIQSCDKPVVGYRNFEIEHSTQSSMIDTVILPDMSICGDCLNEIFDPLNRRYRYPFTNCTNCGPRYSIITKFPYDRENTTMDVFSMCQDCRDEYTNPQNRRFHAQPNACHACGPHLQLLKETGEVISTHDAALCNAVEAIRCGEIVAVKGLGGFHFVVDATNEAAVKKLREKKQRFYKPFAIMYPNLQSVKNDCFVSQLEENLLISPESPIVLLRHKNDVYPWVAPQNLYYGVMLPYTPLHALIIHDLQRPIVVTSGNRSHECICTQEDYAIQTLGNVASLFLVHNRKIAHHADDSIVRVVMGREMVMRRARGYAPRPILLKRDMPSTLAVGGDLKNSIALSVANNVFISPYLGDLQVKTNYEAFCNNVSFIQKIYATAPQSLIGDAHPGYCSNYLLNERENVVRVQHHHAHILSCMAEYQLHGPVLGLAWDGSGYGLDATVWGGEFLEVNNADFRRTAHFRRFCLPGGEKAVTEPRRCAAGLLFEIYGEQVFDLDLPVWKTFSAHEKQILQAMLKNKINAPQTSSVGRIFDAVASLLNLCQQQEFEGQAAMLVEFLAEEKNCTAYPVALSKGEFMEIDWEPMLREIVDDITKGVCATTIATKFHLFLIEAAVRIARRVAIKNVVLSGGCFQNKYLLEGCIRQLRREGFSVYWHREIPTNDEGISLGQIYACYLQQNKGDL</sequence>
<evidence type="ECO:0000256" key="5">
    <source>
        <dbReference type="ARBA" id="ARBA00022771"/>
    </source>
</evidence>
<dbReference type="NCBIfam" id="TIGR00143">
    <property type="entry name" value="hypF"/>
    <property type="match status" value="1"/>
</dbReference>
<dbReference type="InterPro" id="IPR036046">
    <property type="entry name" value="Acylphosphatase-like_dom_sf"/>
</dbReference>
<dbReference type="Gene3D" id="3.30.110.120">
    <property type="match status" value="1"/>
</dbReference>
<dbReference type="GO" id="GO:0008270">
    <property type="term" value="F:zinc ion binding"/>
    <property type="evidence" value="ECO:0007669"/>
    <property type="project" value="UniProtKB-KW"/>
</dbReference>
<dbReference type="GO" id="GO:0003998">
    <property type="term" value="F:acylphosphatase activity"/>
    <property type="evidence" value="ECO:0007669"/>
    <property type="project" value="UniProtKB-EC"/>
</dbReference>
<dbReference type="Pfam" id="PF22521">
    <property type="entry name" value="HypF_C_2"/>
    <property type="match status" value="1"/>
</dbReference>
<evidence type="ECO:0000256" key="3">
    <source>
        <dbReference type="ARBA" id="ARBA00022598"/>
    </source>
</evidence>
<keyword evidence="5" id="KW-0863">Zinc-finger</keyword>
<dbReference type="InterPro" id="IPR006070">
    <property type="entry name" value="Sua5-like_dom"/>
</dbReference>
<evidence type="ECO:0000256" key="2">
    <source>
        <dbReference type="ARBA" id="ARBA00008097"/>
    </source>
</evidence>
<comment type="catalytic activity">
    <reaction evidence="9">
        <text>an acyl phosphate + H2O = a carboxylate + phosphate + H(+)</text>
        <dbReference type="Rhea" id="RHEA:14965"/>
        <dbReference type="ChEBI" id="CHEBI:15377"/>
        <dbReference type="ChEBI" id="CHEBI:15378"/>
        <dbReference type="ChEBI" id="CHEBI:29067"/>
        <dbReference type="ChEBI" id="CHEBI:43474"/>
        <dbReference type="ChEBI" id="CHEBI:59918"/>
        <dbReference type="EC" id="3.6.1.7"/>
    </reaction>
</comment>
<comment type="catalytic activity">
    <reaction evidence="7">
        <text>C-terminal L-cysteinyl-[HypE protein] + carbamoyl phosphate + ATP + H2O = C-terminal S-carboxamide-L-cysteinyl-[HypE protein] + AMP + phosphate + diphosphate + H(+)</text>
        <dbReference type="Rhea" id="RHEA:55636"/>
        <dbReference type="Rhea" id="RHEA-COMP:14247"/>
        <dbReference type="Rhea" id="RHEA-COMP:14392"/>
        <dbReference type="ChEBI" id="CHEBI:15377"/>
        <dbReference type="ChEBI" id="CHEBI:15378"/>
        <dbReference type="ChEBI" id="CHEBI:30616"/>
        <dbReference type="ChEBI" id="CHEBI:33019"/>
        <dbReference type="ChEBI" id="CHEBI:43474"/>
        <dbReference type="ChEBI" id="CHEBI:58228"/>
        <dbReference type="ChEBI" id="CHEBI:76913"/>
        <dbReference type="ChEBI" id="CHEBI:139126"/>
        <dbReference type="ChEBI" id="CHEBI:456215"/>
    </reaction>
</comment>
<comment type="similarity">
    <text evidence="2 8">Belongs to the carbamoyltransferase HypF family.</text>
</comment>
<dbReference type="Gene3D" id="3.30.420.40">
    <property type="match status" value="1"/>
</dbReference>
<dbReference type="Pfam" id="PF01300">
    <property type="entry name" value="Sua5_yciO_yrdC"/>
    <property type="match status" value="1"/>
</dbReference>
<feature type="domain" description="YrdC-like" evidence="11">
    <location>
        <begin position="204"/>
        <end position="387"/>
    </location>
</feature>
<dbReference type="GO" id="GO:0016874">
    <property type="term" value="F:ligase activity"/>
    <property type="evidence" value="ECO:0007669"/>
    <property type="project" value="UniProtKB-UniRule"/>
</dbReference>
<dbReference type="PROSITE" id="PS51163">
    <property type="entry name" value="YRDC"/>
    <property type="match status" value="1"/>
</dbReference>
<evidence type="ECO:0000259" key="11">
    <source>
        <dbReference type="PROSITE" id="PS51163"/>
    </source>
</evidence>
<evidence type="ECO:0000313" key="13">
    <source>
        <dbReference type="Proteomes" id="UP000326354"/>
    </source>
</evidence>
<dbReference type="InterPro" id="IPR011125">
    <property type="entry name" value="Znf_HypF"/>
</dbReference>
<dbReference type="Proteomes" id="UP000326354">
    <property type="component" value="Chromosome"/>
</dbReference>
<name>A0A5S9IU96_UABAM</name>
<dbReference type="Gene3D" id="3.90.870.50">
    <property type="match status" value="1"/>
</dbReference>
<feature type="domain" description="Acylphosphatase-like" evidence="10">
    <location>
        <begin position="7"/>
        <end position="93"/>
    </location>
</feature>
<evidence type="ECO:0000256" key="6">
    <source>
        <dbReference type="ARBA" id="ARBA00022833"/>
    </source>
</evidence>
<dbReference type="AlphaFoldDB" id="A0A5S9IU96"/>
<keyword evidence="9" id="KW-0378">Hydrolase</keyword>
<dbReference type="PROSITE" id="PS51160">
    <property type="entry name" value="ACYLPHOSPHATASE_3"/>
    <property type="match status" value="1"/>
</dbReference>
<keyword evidence="3" id="KW-0436">Ligase</keyword>
<dbReference type="Pfam" id="PF07503">
    <property type="entry name" value="zf-HYPF"/>
    <property type="match status" value="2"/>
</dbReference>
<dbReference type="Pfam" id="PF00708">
    <property type="entry name" value="Acylphosphatase"/>
    <property type="match status" value="1"/>
</dbReference>
<keyword evidence="4" id="KW-0479">Metal-binding</keyword>
<dbReference type="FunFam" id="3.30.420.40:FF:000124">
    <property type="entry name" value="Carbamoyltransferase HypF"/>
    <property type="match status" value="1"/>
</dbReference>
<organism evidence="12 13">
    <name type="scientific">Uabimicrobium amorphum</name>
    <dbReference type="NCBI Taxonomy" id="2596890"/>
    <lineage>
        <taxon>Bacteria</taxon>
        <taxon>Pseudomonadati</taxon>
        <taxon>Planctomycetota</taxon>
        <taxon>Candidatus Uabimicrobiia</taxon>
        <taxon>Candidatus Uabimicrobiales</taxon>
        <taxon>Candidatus Uabimicrobiaceae</taxon>
        <taxon>Candidatus Uabimicrobium</taxon>
    </lineage>
</organism>
<evidence type="ECO:0000259" key="10">
    <source>
        <dbReference type="PROSITE" id="PS51160"/>
    </source>
</evidence>
<evidence type="ECO:0000313" key="12">
    <source>
        <dbReference type="EMBL" id="BBM88253.1"/>
    </source>
</evidence>